<dbReference type="InterPro" id="IPR000961">
    <property type="entry name" value="AGC-kinase_C"/>
</dbReference>
<dbReference type="EC" id="2.7.11.1" evidence="1"/>
<evidence type="ECO:0000256" key="5">
    <source>
        <dbReference type="ARBA" id="ARBA00022741"/>
    </source>
</evidence>
<dbReference type="Gene3D" id="3.30.200.20">
    <property type="entry name" value="Phosphorylase Kinase, domain 1"/>
    <property type="match status" value="1"/>
</dbReference>
<name>A0A2S5BCZ2_9BASI</name>
<evidence type="ECO:0000259" key="13">
    <source>
        <dbReference type="PROSITE" id="PS50011"/>
    </source>
</evidence>
<feature type="compositionally biased region" description="Polar residues" evidence="12">
    <location>
        <begin position="7"/>
        <end position="19"/>
    </location>
</feature>
<dbReference type="SMART" id="SM00220">
    <property type="entry name" value="S_TKc"/>
    <property type="match status" value="1"/>
</dbReference>
<evidence type="ECO:0000313" key="16">
    <source>
        <dbReference type="Proteomes" id="UP000237144"/>
    </source>
</evidence>
<dbReference type="OrthoDB" id="3638488at2759"/>
<dbReference type="PROSITE" id="PS50011">
    <property type="entry name" value="PROTEIN_KINASE_DOM"/>
    <property type="match status" value="1"/>
</dbReference>
<keyword evidence="3" id="KW-0597">Phosphoprotein</keyword>
<protein>
    <recommendedName>
        <fullName evidence="1">non-specific serine/threonine protein kinase</fullName>
        <ecNumber evidence="1">2.7.11.1</ecNumber>
    </recommendedName>
</protein>
<evidence type="ECO:0000256" key="2">
    <source>
        <dbReference type="ARBA" id="ARBA00022527"/>
    </source>
</evidence>
<dbReference type="GO" id="GO:0005524">
    <property type="term" value="F:ATP binding"/>
    <property type="evidence" value="ECO:0007669"/>
    <property type="project" value="UniProtKB-UniRule"/>
</dbReference>
<dbReference type="GO" id="GO:0004674">
    <property type="term" value="F:protein serine/threonine kinase activity"/>
    <property type="evidence" value="ECO:0007669"/>
    <property type="project" value="UniProtKB-KW"/>
</dbReference>
<keyword evidence="6" id="KW-0418">Kinase</keyword>
<comment type="catalytic activity">
    <reaction evidence="10">
        <text>L-seryl-[protein] + ATP = O-phospho-L-seryl-[protein] + ADP + H(+)</text>
        <dbReference type="Rhea" id="RHEA:17989"/>
        <dbReference type="Rhea" id="RHEA-COMP:9863"/>
        <dbReference type="Rhea" id="RHEA-COMP:11604"/>
        <dbReference type="ChEBI" id="CHEBI:15378"/>
        <dbReference type="ChEBI" id="CHEBI:29999"/>
        <dbReference type="ChEBI" id="CHEBI:30616"/>
        <dbReference type="ChEBI" id="CHEBI:83421"/>
        <dbReference type="ChEBI" id="CHEBI:456216"/>
        <dbReference type="EC" id="2.7.11.1"/>
    </reaction>
</comment>
<dbReference type="Proteomes" id="UP000237144">
    <property type="component" value="Unassembled WGS sequence"/>
</dbReference>
<evidence type="ECO:0000256" key="3">
    <source>
        <dbReference type="ARBA" id="ARBA00022553"/>
    </source>
</evidence>
<comment type="similarity">
    <text evidence="8">Belongs to the protein kinase superfamily. STE Ser/Thr protein kinase family. COT1 subfamily.</text>
</comment>
<organism evidence="15 16">
    <name type="scientific">Rhodotorula taiwanensis</name>
    <dbReference type="NCBI Taxonomy" id="741276"/>
    <lineage>
        <taxon>Eukaryota</taxon>
        <taxon>Fungi</taxon>
        <taxon>Dikarya</taxon>
        <taxon>Basidiomycota</taxon>
        <taxon>Pucciniomycotina</taxon>
        <taxon>Microbotryomycetes</taxon>
        <taxon>Sporidiobolales</taxon>
        <taxon>Sporidiobolaceae</taxon>
        <taxon>Rhodotorula</taxon>
    </lineage>
</organism>
<dbReference type="FunFam" id="3.30.200.20:FF:000192">
    <property type="entry name" value="Serine/threonine-protein kinase cot-1"/>
    <property type="match status" value="1"/>
</dbReference>
<dbReference type="InterPro" id="IPR059233">
    <property type="entry name" value="MobB_NdrA/B/Cbk1"/>
</dbReference>
<dbReference type="PROSITE" id="PS00107">
    <property type="entry name" value="PROTEIN_KINASE_ATP"/>
    <property type="match status" value="1"/>
</dbReference>
<dbReference type="InterPro" id="IPR000719">
    <property type="entry name" value="Prot_kinase_dom"/>
</dbReference>
<dbReference type="SMART" id="SM00133">
    <property type="entry name" value="S_TK_X"/>
    <property type="match status" value="1"/>
</dbReference>
<evidence type="ECO:0000256" key="4">
    <source>
        <dbReference type="ARBA" id="ARBA00022679"/>
    </source>
</evidence>
<evidence type="ECO:0000259" key="14">
    <source>
        <dbReference type="PROSITE" id="PS51285"/>
    </source>
</evidence>
<feature type="region of interest" description="Disordered" evidence="12">
    <location>
        <begin position="1"/>
        <end position="50"/>
    </location>
</feature>
<evidence type="ECO:0000313" key="15">
    <source>
        <dbReference type="EMBL" id="POY74623.1"/>
    </source>
</evidence>
<evidence type="ECO:0000256" key="7">
    <source>
        <dbReference type="ARBA" id="ARBA00022840"/>
    </source>
</evidence>
<keyword evidence="4" id="KW-0808">Transferase</keyword>
<dbReference type="PROSITE" id="PS51285">
    <property type="entry name" value="AGC_KINASE_CTER"/>
    <property type="match status" value="1"/>
</dbReference>
<dbReference type="PANTHER" id="PTHR24356:SF400">
    <property type="entry name" value="SERINE_THREONINE-PROTEIN KINASE CBK1"/>
    <property type="match status" value="1"/>
</dbReference>
<dbReference type="SUPFAM" id="SSF56112">
    <property type="entry name" value="Protein kinase-like (PK-like)"/>
    <property type="match status" value="1"/>
</dbReference>
<keyword evidence="2" id="KW-0723">Serine/threonine-protein kinase</keyword>
<dbReference type="CDD" id="cd21742">
    <property type="entry name" value="MobB_NDR_LATS-like"/>
    <property type="match status" value="1"/>
</dbReference>
<feature type="binding site" evidence="11">
    <location>
        <position position="156"/>
    </location>
    <ligand>
        <name>ATP</name>
        <dbReference type="ChEBI" id="CHEBI:30616"/>
    </ligand>
</feature>
<keyword evidence="5 11" id="KW-0547">Nucleotide-binding</keyword>
<dbReference type="EMBL" id="PJQD01000023">
    <property type="protein sequence ID" value="POY74623.1"/>
    <property type="molecule type" value="Genomic_DNA"/>
</dbReference>
<gene>
    <name evidence="15" type="ORF">BMF94_2384</name>
</gene>
<dbReference type="InterPro" id="IPR011009">
    <property type="entry name" value="Kinase-like_dom_sf"/>
</dbReference>
<dbReference type="AlphaFoldDB" id="A0A2S5BCZ2"/>
<dbReference type="Gene3D" id="1.10.510.10">
    <property type="entry name" value="Transferase(Phosphotransferase) domain 1"/>
    <property type="match status" value="1"/>
</dbReference>
<evidence type="ECO:0000256" key="12">
    <source>
        <dbReference type="SAM" id="MobiDB-lite"/>
    </source>
</evidence>
<keyword evidence="16" id="KW-1185">Reference proteome</keyword>
<evidence type="ECO:0000256" key="1">
    <source>
        <dbReference type="ARBA" id="ARBA00012513"/>
    </source>
</evidence>
<comment type="catalytic activity">
    <reaction evidence="9">
        <text>L-threonyl-[protein] + ATP = O-phospho-L-threonyl-[protein] + ADP + H(+)</text>
        <dbReference type="Rhea" id="RHEA:46608"/>
        <dbReference type="Rhea" id="RHEA-COMP:11060"/>
        <dbReference type="Rhea" id="RHEA-COMP:11605"/>
        <dbReference type="ChEBI" id="CHEBI:15378"/>
        <dbReference type="ChEBI" id="CHEBI:30013"/>
        <dbReference type="ChEBI" id="CHEBI:30616"/>
        <dbReference type="ChEBI" id="CHEBI:61977"/>
        <dbReference type="ChEBI" id="CHEBI:456216"/>
        <dbReference type="EC" id="2.7.11.1"/>
    </reaction>
</comment>
<evidence type="ECO:0000256" key="8">
    <source>
        <dbReference type="ARBA" id="ARBA00038271"/>
    </source>
</evidence>
<feature type="compositionally biased region" description="Basic and acidic residues" evidence="12">
    <location>
        <begin position="572"/>
        <end position="581"/>
    </location>
</feature>
<proteinExistence type="inferred from homology"/>
<evidence type="ECO:0000256" key="11">
    <source>
        <dbReference type="PROSITE-ProRule" id="PRU10141"/>
    </source>
</evidence>
<evidence type="ECO:0000256" key="9">
    <source>
        <dbReference type="ARBA" id="ARBA00047899"/>
    </source>
</evidence>
<reference evidence="15 16" key="1">
    <citation type="journal article" date="2018" name="Front. Microbiol.">
        <title>Prospects for Fungal Bioremediation of Acidic Radioactive Waste Sites: Characterization and Genome Sequence of Rhodotorula taiwanensis MD1149.</title>
        <authorList>
            <person name="Tkavc R."/>
            <person name="Matrosova V.Y."/>
            <person name="Grichenko O.E."/>
            <person name="Gostincar C."/>
            <person name="Volpe R.P."/>
            <person name="Klimenkova P."/>
            <person name="Gaidamakova E.K."/>
            <person name="Zhou C.E."/>
            <person name="Stewart B.J."/>
            <person name="Lyman M.G."/>
            <person name="Malfatti S.A."/>
            <person name="Rubinfeld B."/>
            <person name="Courtot M."/>
            <person name="Singh J."/>
            <person name="Dalgard C.L."/>
            <person name="Hamilton T."/>
            <person name="Frey K.G."/>
            <person name="Gunde-Cimerman N."/>
            <person name="Dugan L."/>
            <person name="Daly M.J."/>
        </authorList>
    </citation>
    <scope>NUCLEOTIDE SEQUENCE [LARGE SCALE GENOMIC DNA]</scope>
    <source>
        <strain evidence="15 16">MD1149</strain>
    </source>
</reference>
<evidence type="ECO:0000256" key="10">
    <source>
        <dbReference type="ARBA" id="ARBA00048679"/>
    </source>
</evidence>
<dbReference type="Pfam" id="PF00069">
    <property type="entry name" value="Pkinase"/>
    <property type="match status" value="2"/>
</dbReference>
<feature type="domain" description="AGC-kinase C-terminal" evidence="14">
    <location>
        <begin position="482"/>
        <end position="571"/>
    </location>
</feature>
<dbReference type="InterPro" id="IPR017441">
    <property type="entry name" value="Protein_kinase_ATP_BS"/>
</dbReference>
<keyword evidence="7 11" id="KW-0067">ATP-binding</keyword>
<comment type="caution">
    <text evidence="15">The sequence shown here is derived from an EMBL/GenBank/DDBJ whole genome shotgun (WGS) entry which is preliminary data.</text>
</comment>
<accession>A0A2S5BCZ2</accession>
<dbReference type="PANTHER" id="PTHR24356">
    <property type="entry name" value="SERINE/THREONINE-PROTEIN KINASE"/>
    <property type="match status" value="1"/>
</dbReference>
<dbReference type="InterPro" id="IPR050236">
    <property type="entry name" value="Ser_Thr_kinase_AGC"/>
</dbReference>
<feature type="domain" description="Protein kinase" evidence="13">
    <location>
        <begin position="127"/>
        <end position="455"/>
    </location>
</feature>
<sequence length="610" mass="69193">MPDSRSDNLGGTDQASRPSSDIAVENDGSDSVQASQTPVEGDADRQPVQPSLLTIERAAAVKVYFETKYHTILRQVTTREQSRALFERELARLAIPDRERQRARTAWQEAQTRHLRDLRRRTDVNSFVKLKTIGHGAFGVVSLVRERGSGELFAMKQLRKADMLRKGQEGHIRAERDLLAAAATSTRWVVKLRSSFQDVDHLYLVMSYMPGGDLLTLLIERDHFDEPMSRFYGAEMVLAIRETHSVLGAIHRDIKPDNWLFDEKGHLAISDFGLATDFRFDHDGAFFEQQRRDLLYKHGIDLEGRPPHHGPFPAHIGGSNRQQLANEEDAPSILTWRDLQRRQRAFSLVGTNNYMPVEVLRGTGYDCRADWWSLGVILYEMLYGYPPFVSKNRQDTRRKILDWPRHLRFPSSPRVSREAQDLISALICEPDDRLGSRVSPNKPNSSTLRQRHSAFLPNASGANPRSVADDGADAIMAHPWFRGIDWESLHLKTPPFQPRLASADDTRYFDDDIPAEPLAPPEIAPGIPAPEHIRDPMLRHPTEGPGILDLRKKLAFQGWTFKKQKDPVYDPRSGWREDVFGRADPQGTYRGRGPRRSEAGGSSIVRSLSL</sequence>
<feature type="region of interest" description="Disordered" evidence="12">
    <location>
        <begin position="572"/>
        <end position="610"/>
    </location>
</feature>
<dbReference type="GO" id="GO:0035556">
    <property type="term" value="P:intracellular signal transduction"/>
    <property type="evidence" value="ECO:0007669"/>
    <property type="project" value="TreeGrafter"/>
</dbReference>
<evidence type="ECO:0000256" key="6">
    <source>
        <dbReference type="ARBA" id="ARBA00022777"/>
    </source>
</evidence>
<dbReference type="STRING" id="741276.A0A2S5BCZ2"/>
<feature type="compositionally biased region" description="Polar residues" evidence="12">
    <location>
        <begin position="29"/>
        <end position="38"/>
    </location>
</feature>